<dbReference type="Proteomes" id="UP001431634">
    <property type="component" value="Unassembled WGS sequence"/>
</dbReference>
<comment type="caution">
    <text evidence="1">The sequence shown here is derived from an EMBL/GenBank/DDBJ whole genome shotgun (WGS) entry which is preliminary data.</text>
</comment>
<accession>A0ABT6Q1A5</accession>
<sequence>MGFIKQKANQGDIKAQLLIGAVFAIGPYGIKQNIFEAKNHTKVRKWYRKATDQRDGTSLNNLGVFYVFSQGVPKILQKLKNISNRPACTETAKDVKIISIRTINKS</sequence>
<proteinExistence type="predicted"/>
<dbReference type="Gene3D" id="1.25.40.10">
    <property type="entry name" value="Tetratricopeptide repeat domain"/>
    <property type="match status" value="1"/>
</dbReference>
<keyword evidence="2" id="KW-1185">Reference proteome</keyword>
<reference evidence="1" key="1">
    <citation type="submission" date="2023-05" db="EMBL/GenBank/DDBJ databases">
        <title>Whole genome sequence of Commensalibacter sp.</title>
        <authorList>
            <person name="Charoenyingcharoen P."/>
            <person name="Yukphan P."/>
        </authorList>
    </citation>
    <scope>NUCLEOTIDE SEQUENCE</scope>
    <source>
        <strain evidence="1">TBRC 16381</strain>
    </source>
</reference>
<evidence type="ECO:0000313" key="1">
    <source>
        <dbReference type="EMBL" id="MDI2090878.1"/>
    </source>
</evidence>
<dbReference type="SUPFAM" id="SSF81901">
    <property type="entry name" value="HCP-like"/>
    <property type="match status" value="1"/>
</dbReference>
<name>A0ABT6Q1A5_9PROT</name>
<organism evidence="1 2">
    <name type="scientific">Commensalibacter oyaizuii</name>
    <dbReference type="NCBI Taxonomy" id="3043873"/>
    <lineage>
        <taxon>Bacteria</taxon>
        <taxon>Pseudomonadati</taxon>
        <taxon>Pseudomonadota</taxon>
        <taxon>Alphaproteobacteria</taxon>
        <taxon>Acetobacterales</taxon>
        <taxon>Acetobacteraceae</taxon>
    </lineage>
</organism>
<gene>
    <name evidence="1" type="ORF">QJV27_05760</name>
</gene>
<evidence type="ECO:0000313" key="2">
    <source>
        <dbReference type="Proteomes" id="UP001431634"/>
    </source>
</evidence>
<dbReference type="EMBL" id="JASBAO010000001">
    <property type="protein sequence ID" value="MDI2090878.1"/>
    <property type="molecule type" value="Genomic_DNA"/>
</dbReference>
<dbReference type="InterPro" id="IPR011990">
    <property type="entry name" value="TPR-like_helical_dom_sf"/>
</dbReference>
<protein>
    <submittedName>
        <fullName evidence="1">Uncharacterized protein</fullName>
    </submittedName>
</protein>
<dbReference type="RefSeq" id="WP_281447997.1">
    <property type="nucleotide sequence ID" value="NZ_JASBAO010000001.1"/>
</dbReference>